<dbReference type="Proteomes" id="UP000774699">
    <property type="component" value="Unassembled WGS sequence"/>
</dbReference>
<keyword evidence="4 9" id="KW-0547">Nucleotide-binding</keyword>
<evidence type="ECO:0000256" key="5">
    <source>
        <dbReference type="ARBA" id="ARBA00022840"/>
    </source>
</evidence>
<evidence type="ECO:0000256" key="8">
    <source>
        <dbReference type="NCBIfam" id="TIGR00395"/>
    </source>
</evidence>
<dbReference type="Gene3D" id="3.30.2320.20">
    <property type="entry name" value="Class I aminoacyl-tRNA synthetases (RS)"/>
    <property type="match status" value="1"/>
</dbReference>
<name>A0A8T4C6M2_9ARCH</name>
<sequence length="882" mass="101537">MSTSLEQKWVEKWHSLHVFEPSSLSKEKKFFFTVPYAYPTGPLHVGHGRTYTNGDVTARFHRLKGENVFWPMGFHVTGTPVLAISDALKRNDEEMKKLYTEYVGIYEKDPKKIQSLIQSFVDPANVANYFASHVQEDLQKLGCSIDWRPMFTTMDKEYQKFIHWQFRKLYAKGALVKGKYPILYSPADKNAVGEDDIKDGDTDKVQIQEYTLVKFPFDKPNAFLVASTLRPETLFGCTNLWINPQIEYARTRWNNEEWIIAEKAIEKLQLQGKKFEIMEKFSGQSLIDKHASNPLDEKTKIPILPASFVSAEKGTGVVYSVPAHAPWDFIALYELKQQKYPSAEKISPITIIDTPGFEGIEKLLAAHKAISLKHREGIQAATEEIYKKEFYEGKMNLKNGFLVGMSVQHAKEKILQNLIAKSRCDSLHEPTRKAFTRAGNPVVVAVMDDQWFLDYSSKEWKQKTHSLVEKMPIYPEYFKKSIHEAIDWLEKRPCIRKRGLGTKFPLVESDEWMIEPLSDSTIYMVFYIAVTHIRNASLSVEQLDEAFYDAALLGKKLPTNDTRAAIANKIFEEVNYWYPNDLRHTAPAHISNHISFFLFTHTLLFPEKFWPRGLTFNEMLVRNGVKMSKSKGNVIPLQHAFRDYSADLTRLFIVSSASFERVADWKDNQVPQVKSKLNDVERTLTRAIESTENKLTPAHEWLVENLRARLSEAYDAYDKFEYMYAAQKAFFETLNEVKRFRKVFGADESPAVKQVLKEWILLLSPITPFLAEELGERAKLGKLVSQMTVAKPQSKPNKAIEEQVVFIEGVLQDLEHVRKLVRGKQPKLGFIYSKDSRETAWLRDAQQALSKHTQFEIRVNDAHDPLGKMAKSVKGRPAIYLE</sequence>
<comment type="similarity">
    <text evidence="1 9">Belongs to the class-I aminoacyl-tRNA synthetase family.</text>
</comment>
<dbReference type="GO" id="GO:0006429">
    <property type="term" value="P:leucyl-tRNA aminoacylation"/>
    <property type="evidence" value="ECO:0007669"/>
    <property type="project" value="UniProtKB-UniRule"/>
</dbReference>
<dbReference type="InterPro" id="IPR014729">
    <property type="entry name" value="Rossmann-like_a/b/a_fold"/>
</dbReference>
<keyword evidence="7 9" id="KW-0030">Aminoacyl-tRNA synthetase</keyword>
<comment type="caution">
    <text evidence="12">The sequence shown here is derived from an EMBL/GenBank/DDBJ whole genome shotgun (WGS) entry which is preliminary data.</text>
</comment>
<dbReference type="EC" id="6.1.1.4" evidence="2 8"/>
<dbReference type="Pfam" id="PF08264">
    <property type="entry name" value="Anticodon_1"/>
    <property type="match status" value="1"/>
</dbReference>
<dbReference type="SUPFAM" id="SSF50677">
    <property type="entry name" value="ValRS/IleRS/LeuRS editing domain"/>
    <property type="match status" value="1"/>
</dbReference>
<dbReference type="PROSITE" id="PS00178">
    <property type="entry name" value="AA_TRNA_LIGASE_I"/>
    <property type="match status" value="1"/>
</dbReference>
<dbReference type="Gene3D" id="3.90.740.10">
    <property type="entry name" value="Valyl/Leucyl/Isoleucyl-tRNA synthetase, editing domain"/>
    <property type="match status" value="1"/>
</dbReference>
<evidence type="ECO:0000313" key="12">
    <source>
        <dbReference type="EMBL" id="MBM3282051.1"/>
    </source>
</evidence>
<dbReference type="InterPro" id="IPR009008">
    <property type="entry name" value="Val/Leu/Ile-tRNA-synth_edit"/>
</dbReference>
<protein>
    <recommendedName>
        <fullName evidence="2 8">Leucine--tRNA ligase</fullName>
        <ecNumber evidence="2 8">6.1.1.4</ecNumber>
    </recommendedName>
</protein>
<dbReference type="InterPro" id="IPR002300">
    <property type="entry name" value="aa-tRNA-synth_Ia"/>
</dbReference>
<organism evidence="12 13">
    <name type="scientific">Candidatus Iainarchaeum sp</name>
    <dbReference type="NCBI Taxonomy" id="3101447"/>
    <lineage>
        <taxon>Archaea</taxon>
        <taxon>Candidatus Iainarchaeota</taxon>
        <taxon>Candidatus Iainarchaeia</taxon>
        <taxon>Candidatus Iainarchaeales</taxon>
        <taxon>Candidatus Iainarchaeaceae</taxon>
        <taxon>Candidatus Iainarchaeum</taxon>
    </lineage>
</organism>
<reference evidence="12" key="1">
    <citation type="submission" date="2019-03" db="EMBL/GenBank/DDBJ databases">
        <title>Lake Tanganyika Metagenome-Assembled Genomes (MAGs).</title>
        <authorList>
            <person name="Tran P."/>
        </authorList>
    </citation>
    <scope>NUCLEOTIDE SEQUENCE</scope>
    <source>
        <strain evidence="12">M_DeepCast_50m_m2_156</strain>
    </source>
</reference>
<dbReference type="EMBL" id="VGJJ01000008">
    <property type="protein sequence ID" value="MBM3282051.1"/>
    <property type="molecule type" value="Genomic_DNA"/>
</dbReference>
<dbReference type="InterPro" id="IPR009080">
    <property type="entry name" value="tRNAsynth_Ia_anticodon-bd"/>
</dbReference>
<feature type="domain" description="Aminoacyl-tRNA synthetase class Ia" evidence="10">
    <location>
        <begin position="8"/>
        <end position="658"/>
    </location>
</feature>
<evidence type="ECO:0000256" key="3">
    <source>
        <dbReference type="ARBA" id="ARBA00022598"/>
    </source>
</evidence>
<dbReference type="InterPro" id="IPR001412">
    <property type="entry name" value="aa-tRNA-synth_I_CS"/>
</dbReference>
<dbReference type="NCBIfam" id="NF008957">
    <property type="entry name" value="PRK12300.1"/>
    <property type="match status" value="1"/>
</dbReference>
<evidence type="ECO:0000256" key="9">
    <source>
        <dbReference type="RuleBase" id="RU363035"/>
    </source>
</evidence>
<proteinExistence type="inferred from homology"/>
<evidence type="ECO:0000313" key="13">
    <source>
        <dbReference type="Proteomes" id="UP000774699"/>
    </source>
</evidence>
<dbReference type="GO" id="GO:0005524">
    <property type="term" value="F:ATP binding"/>
    <property type="evidence" value="ECO:0007669"/>
    <property type="project" value="UniProtKB-KW"/>
</dbReference>
<dbReference type="Gene3D" id="3.40.50.620">
    <property type="entry name" value="HUPs"/>
    <property type="match status" value="1"/>
</dbReference>
<dbReference type="Pfam" id="PF00133">
    <property type="entry name" value="tRNA-synt_1"/>
    <property type="match status" value="1"/>
</dbReference>
<dbReference type="InterPro" id="IPR013155">
    <property type="entry name" value="M/V/L/I-tRNA-synth_anticd-bd"/>
</dbReference>
<evidence type="ECO:0000256" key="2">
    <source>
        <dbReference type="ARBA" id="ARBA00013164"/>
    </source>
</evidence>
<evidence type="ECO:0000256" key="7">
    <source>
        <dbReference type="ARBA" id="ARBA00023146"/>
    </source>
</evidence>
<dbReference type="AlphaFoldDB" id="A0A8T4C6M2"/>
<dbReference type="PANTHER" id="PTHR45794">
    <property type="entry name" value="LEUCYL-TRNA SYNTHETASE"/>
    <property type="match status" value="1"/>
</dbReference>
<keyword evidence="5 9" id="KW-0067">ATP-binding</keyword>
<evidence type="ECO:0000256" key="6">
    <source>
        <dbReference type="ARBA" id="ARBA00022917"/>
    </source>
</evidence>
<dbReference type="PANTHER" id="PTHR45794:SF1">
    <property type="entry name" value="LEUCINE--TRNA LIGASE, CYTOPLASMIC"/>
    <property type="match status" value="1"/>
</dbReference>
<evidence type="ECO:0000259" key="11">
    <source>
        <dbReference type="Pfam" id="PF08264"/>
    </source>
</evidence>
<dbReference type="GO" id="GO:0004823">
    <property type="term" value="F:leucine-tRNA ligase activity"/>
    <property type="evidence" value="ECO:0007669"/>
    <property type="project" value="UniProtKB-UniRule"/>
</dbReference>
<gene>
    <name evidence="12" type="primary">leuS</name>
    <name evidence="12" type="ORF">FJY86_01765</name>
</gene>
<dbReference type="NCBIfam" id="TIGR00395">
    <property type="entry name" value="leuS_arch"/>
    <property type="match status" value="1"/>
</dbReference>
<dbReference type="SUPFAM" id="SSF52374">
    <property type="entry name" value="Nucleotidylyl transferase"/>
    <property type="match status" value="1"/>
</dbReference>
<keyword evidence="3 9" id="KW-0436">Ligase</keyword>
<evidence type="ECO:0000256" key="4">
    <source>
        <dbReference type="ARBA" id="ARBA00022741"/>
    </source>
</evidence>
<keyword evidence="6 9" id="KW-0648">Protein biosynthesis</keyword>
<accession>A0A8T4C6M2</accession>
<dbReference type="InterPro" id="IPR004493">
    <property type="entry name" value="Leu-tRNA-synth_Ia_arc/euk"/>
</dbReference>
<evidence type="ECO:0000256" key="1">
    <source>
        <dbReference type="ARBA" id="ARBA00005594"/>
    </source>
</evidence>
<feature type="domain" description="Methionyl/Valyl/Leucyl/Isoleucyl-tRNA synthetase anticodon-binding" evidence="11">
    <location>
        <begin position="700"/>
        <end position="819"/>
    </location>
</feature>
<dbReference type="GO" id="GO:0002161">
    <property type="term" value="F:aminoacyl-tRNA deacylase activity"/>
    <property type="evidence" value="ECO:0007669"/>
    <property type="project" value="InterPro"/>
</dbReference>
<dbReference type="SUPFAM" id="SSF47323">
    <property type="entry name" value="Anticodon-binding domain of a subclass of class I aminoacyl-tRNA synthetases"/>
    <property type="match status" value="1"/>
</dbReference>
<evidence type="ECO:0000259" key="10">
    <source>
        <dbReference type="Pfam" id="PF00133"/>
    </source>
</evidence>
<dbReference type="Gene3D" id="1.10.730.10">
    <property type="entry name" value="Isoleucyl-tRNA Synthetase, Domain 1"/>
    <property type="match status" value="1"/>
</dbReference>